<accession>A0A9Y1BJB0</accession>
<evidence type="ECO:0000259" key="1">
    <source>
        <dbReference type="SMART" id="SM00960"/>
    </source>
</evidence>
<dbReference type="EMBL" id="CP084166">
    <property type="protein sequence ID" value="UJG39922.1"/>
    <property type="molecule type" value="Genomic_DNA"/>
</dbReference>
<feature type="domain" description="Roadblock/LAMTOR2" evidence="1">
    <location>
        <begin position="11"/>
        <end position="98"/>
    </location>
</feature>
<dbReference type="Gene3D" id="3.30.450.30">
    <property type="entry name" value="Dynein light chain 2a, cytoplasmic"/>
    <property type="match status" value="1"/>
</dbReference>
<dbReference type="AlphaFoldDB" id="A0A9Y1BJB0"/>
<dbReference type="SUPFAM" id="SSF103196">
    <property type="entry name" value="Roadblock/LC7 domain"/>
    <property type="match status" value="1"/>
</dbReference>
<reference evidence="2" key="1">
    <citation type="journal article" date="2022" name="Nat. Microbiol.">
        <title>Unique mobile elements and scalable gene flow at the prokaryote-eukaryote boundary revealed by circularized Asgard archaea genomes.</title>
        <authorList>
            <person name="Wu F."/>
            <person name="Speth D.R."/>
            <person name="Philosof A."/>
            <person name="Cremiere A."/>
            <person name="Narayanan A."/>
            <person name="Barco R.A."/>
            <person name="Connon S.A."/>
            <person name="Amend J.P."/>
            <person name="Antoshechkin I.A."/>
            <person name="Orphan V.J."/>
        </authorList>
    </citation>
    <scope>NUCLEOTIDE SEQUENCE</scope>
    <source>
        <strain evidence="2">PM71</strain>
    </source>
</reference>
<gene>
    <name evidence="2" type="ORF">K9W45_08700</name>
</gene>
<organism evidence="2">
    <name type="scientific">Candidatus Heimdallarchaeum aukensis</name>
    <dbReference type="NCBI Taxonomy" id="2876573"/>
    <lineage>
        <taxon>Archaea</taxon>
        <taxon>Promethearchaeati</taxon>
        <taxon>Candidatus Heimdallarchaeota</taxon>
        <taxon>Candidatus Heimdallarchaeia (ex Rinke et al. 2021) (nom. nud.)</taxon>
        <taxon>Candidatus Heimdallarchaeales</taxon>
        <taxon>Candidatus Heimdallarchaeaceae</taxon>
        <taxon>Candidatus Heimdallarchaeum</taxon>
    </lineage>
</organism>
<sequence length="132" mass="14184">MKLERKIAYALAKELKEITQQAKLEALAVLTATGDRVAFYAGDKKANSTELSAIGAALVAAARLALERLNFSPINDVMVRGKNGLLIIKSIGDFHLIGGTSDIEEFKTAIAVLSSHAPKIADILSYVEIDEE</sequence>
<protein>
    <recommendedName>
        <fullName evidence="1">Roadblock/LAMTOR2 domain-containing protein</fullName>
    </recommendedName>
</protein>
<proteinExistence type="predicted"/>
<dbReference type="InterPro" id="IPR004942">
    <property type="entry name" value="Roadblock/LAMTOR2_dom"/>
</dbReference>
<dbReference type="Proteomes" id="UP001201020">
    <property type="component" value="Chromosome"/>
</dbReference>
<name>A0A9Y1BJB0_9ARCH</name>
<evidence type="ECO:0000313" key="2">
    <source>
        <dbReference type="EMBL" id="UJG39922.1"/>
    </source>
</evidence>
<dbReference type="SMART" id="SM00960">
    <property type="entry name" value="Robl_LC7"/>
    <property type="match status" value="1"/>
</dbReference>